<dbReference type="Proteomes" id="UP000279271">
    <property type="component" value="Unassembled WGS sequence"/>
</dbReference>
<dbReference type="AlphaFoldDB" id="A0A3M7KV97"/>
<dbReference type="InterPro" id="IPR008936">
    <property type="entry name" value="Rho_GTPase_activation_prot"/>
</dbReference>
<protein>
    <submittedName>
        <fullName evidence="2">Uncharacterized protein</fullName>
    </submittedName>
</protein>
<evidence type="ECO:0000256" key="1">
    <source>
        <dbReference type="SAM" id="MobiDB-lite"/>
    </source>
</evidence>
<dbReference type="EMBL" id="QOKY01000195">
    <property type="protein sequence ID" value="RMZ53784.1"/>
    <property type="molecule type" value="Genomic_DNA"/>
</dbReference>
<organism evidence="2 3">
    <name type="scientific">Auxenochlorella protothecoides</name>
    <name type="common">Green microalga</name>
    <name type="synonym">Chlorella protothecoides</name>
    <dbReference type="NCBI Taxonomy" id="3075"/>
    <lineage>
        <taxon>Eukaryota</taxon>
        <taxon>Viridiplantae</taxon>
        <taxon>Chlorophyta</taxon>
        <taxon>core chlorophytes</taxon>
        <taxon>Trebouxiophyceae</taxon>
        <taxon>Chlorellales</taxon>
        <taxon>Chlorellaceae</taxon>
        <taxon>Auxenochlorella</taxon>
    </lineage>
</organism>
<feature type="region of interest" description="Disordered" evidence="1">
    <location>
        <begin position="315"/>
        <end position="347"/>
    </location>
</feature>
<proteinExistence type="predicted"/>
<feature type="region of interest" description="Disordered" evidence="1">
    <location>
        <begin position="243"/>
        <end position="268"/>
    </location>
</feature>
<feature type="compositionally biased region" description="Low complexity" evidence="1">
    <location>
        <begin position="246"/>
        <end position="261"/>
    </location>
</feature>
<feature type="region of interest" description="Disordered" evidence="1">
    <location>
        <begin position="38"/>
        <end position="79"/>
    </location>
</feature>
<comment type="caution">
    <text evidence="2">The sequence shown here is derived from an EMBL/GenBank/DDBJ whole genome shotgun (WGS) entry which is preliminary data.</text>
</comment>
<accession>A0A3M7KV97</accession>
<evidence type="ECO:0000313" key="3">
    <source>
        <dbReference type="Proteomes" id="UP000279271"/>
    </source>
</evidence>
<dbReference type="SUPFAM" id="SSF48350">
    <property type="entry name" value="GTPase activation domain, GAP"/>
    <property type="match status" value="1"/>
</dbReference>
<sequence length="354" mass="37633">MAHPDPGDGKTDTTFGISMKVRKDGRWGGACLPARLPSHGMAPSEVGTAHSAARRLAQGPLPPPPTLAPCEPSQTTTDSDITGRVVEDCVRWMSGHALHREGLFTDPSHVDGKKLLALRKAYEAGKRPLRRSCGPHDPLTELLRRALRSMDGAAQDTLYALFEFLHHHWINQRDRRQALCQLARLFGPLVVGARRGATPAQPACHAALEATAALIADFRRLFVQPMKLQRYLADLDLPDECGEAGAGATDTSSETADATSGPEQETCPDPELVAVLDGMLGDILGVSLAGAAKAAKEPWSPTGIADAGAFELDGMSESSSFSSAEDGEEDSPQRRLWGSRGGCVAGGPPLRLVV</sequence>
<evidence type="ECO:0000313" key="2">
    <source>
        <dbReference type="EMBL" id="RMZ53784.1"/>
    </source>
</evidence>
<gene>
    <name evidence="2" type="ORF">APUTEX25_003923</name>
</gene>
<reference evidence="3" key="1">
    <citation type="journal article" date="2018" name="Algal Res.">
        <title>Characterization of plant carbon substrate utilization by Auxenochlorella protothecoides.</title>
        <authorList>
            <person name="Vogler B.W."/>
            <person name="Starkenburg S.R."/>
            <person name="Sudasinghe N."/>
            <person name="Schambach J.Y."/>
            <person name="Rollin J.A."/>
            <person name="Pattathil S."/>
            <person name="Barry A.N."/>
        </authorList>
    </citation>
    <scope>NUCLEOTIDE SEQUENCE [LARGE SCALE GENOMIC DNA]</scope>
    <source>
        <strain evidence="3">UTEX 25</strain>
    </source>
</reference>
<name>A0A3M7KV97_AUXPR</name>